<evidence type="ECO:0000256" key="4">
    <source>
        <dbReference type="HAMAP-Rule" id="MF_01401"/>
    </source>
</evidence>
<dbReference type="HAMAP" id="MF_01401">
    <property type="entry name" value="MsrA"/>
    <property type="match status" value="1"/>
</dbReference>
<comment type="catalytic activity">
    <reaction evidence="3 4">
        <text>[thioredoxin]-disulfide + L-methionine + H2O = L-methionine (S)-S-oxide + [thioredoxin]-dithiol</text>
        <dbReference type="Rhea" id="RHEA:19993"/>
        <dbReference type="Rhea" id="RHEA-COMP:10698"/>
        <dbReference type="Rhea" id="RHEA-COMP:10700"/>
        <dbReference type="ChEBI" id="CHEBI:15377"/>
        <dbReference type="ChEBI" id="CHEBI:29950"/>
        <dbReference type="ChEBI" id="CHEBI:50058"/>
        <dbReference type="ChEBI" id="CHEBI:57844"/>
        <dbReference type="ChEBI" id="CHEBI:58772"/>
        <dbReference type="EC" id="1.8.4.11"/>
    </reaction>
</comment>
<evidence type="ECO:0000256" key="3">
    <source>
        <dbReference type="ARBA" id="ARBA00048782"/>
    </source>
</evidence>
<comment type="function">
    <text evidence="4">Has an important function as a repair enzyme for proteins that have been inactivated by oxidation. Catalyzes the reversible oxidation-reduction of methionine sulfoxide in proteins to methionine.</text>
</comment>
<dbReference type="NCBIfam" id="TIGR00401">
    <property type="entry name" value="msrA"/>
    <property type="match status" value="1"/>
</dbReference>
<dbReference type="Gene3D" id="3.30.1060.10">
    <property type="entry name" value="Peptide methionine sulphoxide reductase MsrA"/>
    <property type="match status" value="1"/>
</dbReference>
<keyword evidence="7" id="KW-1185">Reference proteome</keyword>
<evidence type="ECO:0000256" key="2">
    <source>
        <dbReference type="ARBA" id="ARBA00047806"/>
    </source>
</evidence>
<evidence type="ECO:0000313" key="7">
    <source>
        <dbReference type="Proteomes" id="UP001065174"/>
    </source>
</evidence>
<dbReference type="InterPro" id="IPR002569">
    <property type="entry name" value="Met_Sox_Rdtase_MsrA_dom"/>
</dbReference>
<evidence type="ECO:0000256" key="1">
    <source>
        <dbReference type="ARBA" id="ARBA00023002"/>
    </source>
</evidence>
<sequence>MDIATFGNGCFWCTEAIFQDLKGVSKVESGYSGGKTVNPTYKEVCTGTTGHAEVLQITFDPAVITYSELLEVFWKTHDPTTLNRQGNDVGTQYRSVIYYHNAEQKTLAEKYKKELNDGKVYPDPVVTEITAFSKFYVAEDYHQNYYNQHGSEPYCNFVIQPKVEKFRKIFKDKLKD</sequence>
<dbReference type="Proteomes" id="UP001065174">
    <property type="component" value="Chromosome"/>
</dbReference>
<dbReference type="InterPro" id="IPR036509">
    <property type="entry name" value="Met_Sox_Rdtase_MsrA_sf"/>
</dbReference>
<dbReference type="EMBL" id="CP106679">
    <property type="protein sequence ID" value="UXP31212.1"/>
    <property type="molecule type" value="Genomic_DNA"/>
</dbReference>
<evidence type="ECO:0000259" key="5">
    <source>
        <dbReference type="Pfam" id="PF01625"/>
    </source>
</evidence>
<evidence type="ECO:0000313" key="6">
    <source>
        <dbReference type="EMBL" id="UXP31212.1"/>
    </source>
</evidence>
<dbReference type="PANTHER" id="PTHR43774">
    <property type="entry name" value="PEPTIDE METHIONINE SULFOXIDE REDUCTASE"/>
    <property type="match status" value="1"/>
</dbReference>
<protein>
    <recommendedName>
        <fullName evidence="4">Peptide methionine sulfoxide reductase MsrA</fullName>
        <shortName evidence="4">Protein-methionine-S-oxide reductase</shortName>
        <ecNumber evidence="4">1.8.4.11</ecNumber>
    </recommendedName>
    <alternativeName>
        <fullName evidence="4">Peptide-methionine (S)-S-oxide reductase</fullName>
        <shortName evidence="4">Peptide Met(O) reductase</shortName>
    </alternativeName>
</protein>
<dbReference type="SUPFAM" id="SSF55068">
    <property type="entry name" value="Peptide methionine sulfoxide reductase"/>
    <property type="match status" value="1"/>
</dbReference>
<comment type="similarity">
    <text evidence="4">Belongs to the MsrA Met sulfoxide reductase family.</text>
</comment>
<reference evidence="6" key="1">
    <citation type="submission" date="2022-09" db="EMBL/GenBank/DDBJ databases">
        <title>Comparative genomics and taxonomic characterization of three novel marine species of genus Reichenbachiella exhibiting antioxidant and polysaccharide degradation activities.</title>
        <authorList>
            <person name="Muhammad N."/>
            <person name="Lee Y.-J."/>
            <person name="Ko J."/>
            <person name="Kim S.-G."/>
        </authorList>
    </citation>
    <scope>NUCLEOTIDE SEQUENCE</scope>
    <source>
        <strain evidence="6">BKB1-1</strain>
    </source>
</reference>
<comment type="catalytic activity">
    <reaction evidence="2 4">
        <text>L-methionyl-[protein] + [thioredoxin]-disulfide + H2O = L-methionyl-(S)-S-oxide-[protein] + [thioredoxin]-dithiol</text>
        <dbReference type="Rhea" id="RHEA:14217"/>
        <dbReference type="Rhea" id="RHEA-COMP:10698"/>
        <dbReference type="Rhea" id="RHEA-COMP:10700"/>
        <dbReference type="Rhea" id="RHEA-COMP:12313"/>
        <dbReference type="Rhea" id="RHEA-COMP:12315"/>
        <dbReference type="ChEBI" id="CHEBI:15377"/>
        <dbReference type="ChEBI" id="CHEBI:16044"/>
        <dbReference type="ChEBI" id="CHEBI:29950"/>
        <dbReference type="ChEBI" id="CHEBI:44120"/>
        <dbReference type="ChEBI" id="CHEBI:50058"/>
        <dbReference type="EC" id="1.8.4.11"/>
    </reaction>
</comment>
<dbReference type="PANTHER" id="PTHR43774:SF1">
    <property type="entry name" value="PEPTIDE METHIONINE SULFOXIDE REDUCTASE MSRA 2"/>
    <property type="match status" value="1"/>
</dbReference>
<dbReference type="RefSeq" id="WP_262308652.1">
    <property type="nucleotide sequence ID" value="NZ_CP106679.1"/>
</dbReference>
<feature type="active site" evidence="4">
    <location>
        <position position="10"/>
    </location>
</feature>
<dbReference type="EC" id="1.8.4.11" evidence="4"/>
<organism evidence="6 7">
    <name type="scientific">Reichenbachiella agarivorans</name>
    <dbReference type="NCBI Taxonomy" id="2979464"/>
    <lineage>
        <taxon>Bacteria</taxon>
        <taxon>Pseudomonadati</taxon>
        <taxon>Bacteroidota</taxon>
        <taxon>Cytophagia</taxon>
        <taxon>Cytophagales</taxon>
        <taxon>Reichenbachiellaceae</taxon>
        <taxon>Reichenbachiella</taxon>
    </lineage>
</organism>
<gene>
    <name evidence="4 6" type="primary">msrA</name>
    <name evidence="6" type="ORF">N6H18_12720</name>
</gene>
<dbReference type="GO" id="GO:0008113">
    <property type="term" value="F:peptide-methionine (S)-S-oxide reductase activity"/>
    <property type="evidence" value="ECO:0007669"/>
    <property type="project" value="UniProtKB-EC"/>
</dbReference>
<keyword evidence="1 4" id="KW-0560">Oxidoreductase</keyword>
<dbReference type="Pfam" id="PF01625">
    <property type="entry name" value="PMSR"/>
    <property type="match status" value="1"/>
</dbReference>
<accession>A0ABY6CL51</accession>
<proteinExistence type="inferred from homology"/>
<feature type="domain" description="Peptide methionine sulphoxide reductase MsrA" evidence="5">
    <location>
        <begin position="4"/>
        <end position="156"/>
    </location>
</feature>
<name>A0ABY6CL51_9BACT</name>